<dbReference type="OrthoDB" id="4605582at2"/>
<keyword evidence="3" id="KW-1185">Reference proteome</keyword>
<evidence type="ECO:0000313" key="2">
    <source>
        <dbReference type="EMBL" id="VEG50495.1"/>
    </source>
</evidence>
<gene>
    <name evidence="2" type="ORF">NCTC10485_04813</name>
</gene>
<keyword evidence="1" id="KW-1133">Transmembrane helix</keyword>
<feature type="transmembrane region" description="Helical" evidence="1">
    <location>
        <begin position="6"/>
        <end position="26"/>
    </location>
</feature>
<name>A0A3S5EIS2_MYCCI</name>
<dbReference type="AlphaFoldDB" id="A0A3S5EIS2"/>
<evidence type="ECO:0000313" key="3">
    <source>
        <dbReference type="Proteomes" id="UP000282551"/>
    </source>
</evidence>
<dbReference type="EMBL" id="LR134355">
    <property type="protein sequence ID" value="VEG50495.1"/>
    <property type="molecule type" value="Genomic_DNA"/>
</dbReference>
<organism evidence="2 3">
    <name type="scientific">Mycolicibacterium chitae</name>
    <name type="common">Mycobacterium chitae</name>
    <dbReference type="NCBI Taxonomy" id="1792"/>
    <lineage>
        <taxon>Bacteria</taxon>
        <taxon>Bacillati</taxon>
        <taxon>Actinomycetota</taxon>
        <taxon>Actinomycetes</taxon>
        <taxon>Mycobacteriales</taxon>
        <taxon>Mycobacteriaceae</taxon>
        <taxon>Mycolicibacterium</taxon>
    </lineage>
</organism>
<feature type="transmembrane region" description="Helical" evidence="1">
    <location>
        <begin position="59"/>
        <end position="78"/>
    </location>
</feature>
<sequence>MDLMWWGVVILGLALLAGCVAAAMLLPDAADRRELRLLAHVDRLTRLPEYVRAVRRRRVSLVVVLALVAVGFAAALVATARPSGWPHLGGTSAAAQPEDIMVCVGESPDEPAVARALDHVAERIGTLGTARIGLTAANMRVVPLTRDYQYAAAQFTSYAGSEAAVSPVSYVDYTPTVEDVLAMCLTGFPSFEEPAGQRRSLVYVGPGSFGATGTTPSLLSAERLRELATTAGVQVNVVYTGDPSAGLDALVRDTGGLSAGPTGDVAPRLAEIRDNRPAPTAADDAGTAVGAETPDVALVLAVLALVALALWPVVRRS</sequence>
<dbReference type="Proteomes" id="UP000282551">
    <property type="component" value="Chromosome"/>
</dbReference>
<feature type="transmembrane region" description="Helical" evidence="1">
    <location>
        <begin position="296"/>
        <end position="314"/>
    </location>
</feature>
<dbReference type="RefSeq" id="WP_126336029.1">
    <property type="nucleotide sequence ID" value="NZ_AP022604.1"/>
</dbReference>
<evidence type="ECO:0000256" key="1">
    <source>
        <dbReference type="SAM" id="Phobius"/>
    </source>
</evidence>
<proteinExistence type="predicted"/>
<accession>A0A3S5EIS2</accession>
<reference evidence="2 3" key="1">
    <citation type="submission" date="2018-12" db="EMBL/GenBank/DDBJ databases">
        <authorList>
            <consortium name="Pathogen Informatics"/>
        </authorList>
    </citation>
    <scope>NUCLEOTIDE SEQUENCE [LARGE SCALE GENOMIC DNA]</scope>
    <source>
        <strain evidence="2 3">NCTC10485</strain>
    </source>
</reference>
<keyword evidence="1" id="KW-0472">Membrane</keyword>
<protein>
    <submittedName>
        <fullName evidence="2">Uncharacterized protein</fullName>
    </submittedName>
</protein>
<keyword evidence="1" id="KW-0812">Transmembrane</keyword>